<keyword evidence="3" id="KW-0411">Iron-sulfur</keyword>
<sequence>MTDTHCPYCALQCAQTLSEGDADTLVAVPRAFPTNVNGMCQKGWTSTELLTVRDRLTVPLRRTVDGDFVEVGWDEALDDIAARVRAVRESAGPDGVAVFGGGGLTNEKAYQLGKFARLALRTRLIDYNGRFCMSSAAAAANRTLGVDRGLPFPLTDLNDADVVVLFGSNLADTMPPAVQHLGGVRSRGGLVVVDPRRSATARLTDDGAGEHVQLVPGTDLVLVLGLLHVVFAESLVDTGYLADRVDGVDAVRRSVAEWWPERVAATTGVSETQVRRMARLLADASPHRGGGGAFLLTGRGSEQHTDGTDTVTAVIDLALALGLVGAERGGYGAITGQGNGQGGREHGQKSDQLPGYRMIADPAAREHVAAVWGVRPDQIPGPGVPAVELLASLGTPDGPRALFVHGSNIVVSAPDAGAVRRRLESLDLVVVCDIVPSETAMLADYVLPVTQWAEEDGTMTSLEGRVLRRRQAVRAPAGVRSELEIFADLARRLEAPGTWATEPREVFDELRRASAGGRADYAGISYDRLDAGEALHWPCPTDDHPGTPRLFADSFPTPSGRASMVAVRQTGPAEVVSADAPVWLVTGRVLQHYQSGAQTRRVAKLNGSMPRAYVEIHPALAQRIGVEGVDEISITSVRGSMRAQARISPDIRPDTVFVPFHFADEGLVNAVTLAAVDPVSGMPEFKVCAVSVARTRT</sequence>
<dbReference type="SUPFAM" id="SSF53706">
    <property type="entry name" value="Formate dehydrogenase/DMSO reductase, domains 1-3"/>
    <property type="match status" value="1"/>
</dbReference>
<dbReference type="EMBL" id="ACLF03000007">
    <property type="protein sequence ID" value="EFQ82439.1"/>
    <property type="molecule type" value="Genomic_DNA"/>
</dbReference>
<dbReference type="GO" id="GO:0051536">
    <property type="term" value="F:iron-sulfur cluster binding"/>
    <property type="evidence" value="ECO:0007669"/>
    <property type="project" value="UniProtKB-KW"/>
</dbReference>
<comment type="caution">
    <text evidence="6">The sequence shown here is derived from an EMBL/GenBank/DDBJ whole genome shotgun (WGS) entry which is preliminary data.</text>
</comment>
<dbReference type="GO" id="GO:0046872">
    <property type="term" value="F:metal ion binding"/>
    <property type="evidence" value="ECO:0007669"/>
    <property type="project" value="UniProtKB-KW"/>
</dbReference>
<gene>
    <name evidence="6" type="ORF">HMPREF0063_12421</name>
</gene>
<dbReference type="GO" id="GO:0022904">
    <property type="term" value="P:respiratory electron transport chain"/>
    <property type="evidence" value="ECO:0007669"/>
    <property type="project" value="TreeGrafter"/>
</dbReference>
<dbReference type="InterPro" id="IPR006656">
    <property type="entry name" value="Mopterin_OxRdtase"/>
</dbReference>
<keyword evidence="7" id="KW-1185">Reference proteome</keyword>
<organism evidence="6 7">
    <name type="scientific">Aeromicrobium marinum DSM 15272</name>
    <dbReference type="NCBI Taxonomy" id="585531"/>
    <lineage>
        <taxon>Bacteria</taxon>
        <taxon>Bacillati</taxon>
        <taxon>Actinomycetota</taxon>
        <taxon>Actinomycetes</taxon>
        <taxon>Propionibacteriales</taxon>
        <taxon>Nocardioidaceae</taxon>
        <taxon>Aeromicrobium</taxon>
    </lineage>
</organism>
<proteinExistence type="predicted"/>
<reference evidence="6" key="1">
    <citation type="submission" date="2010-08" db="EMBL/GenBank/DDBJ databases">
        <authorList>
            <person name="Muzny D."/>
            <person name="Qin X."/>
            <person name="Buhay C."/>
            <person name="Dugan-Rocha S."/>
            <person name="Ding Y."/>
            <person name="Chen G."/>
            <person name="Hawes A."/>
            <person name="Holder M."/>
            <person name="Jhangiani S."/>
            <person name="Johnson A."/>
            <person name="Khan Z."/>
            <person name="Li Z."/>
            <person name="Liu W."/>
            <person name="Liu X."/>
            <person name="Perez L."/>
            <person name="Shen H."/>
            <person name="Wang Q."/>
            <person name="Watt J."/>
            <person name="Xi L."/>
            <person name="Xin Y."/>
            <person name="Zhou J."/>
            <person name="Deng J."/>
            <person name="Jiang H."/>
            <person name="Liu Y."/>
            <person name="Qu J."/>
            <person name="Song X.-Z."/>
            <person name="Zhang L."/>
            <person name="Villasana D."/>
            <person name="Johnson A."/>
            <person name="Liu J."/>
            <person name="Liyanage D."/>
            <person name="Lorensuhewa L."/>
            <person name="Robinson T."/>
            <person name="Song A."/>
            <person name="Song B.-B."/>
            <person name="Dinh H."/>
            <person name="Thornton R."/>
            <person name="Coyle M."/>
            <person name="Francisco L."/>
            <person name="Jackson L."/>
            <person name="Javaid M."/>
            <person name="Korchina V."/>
            <person name="Kovar C."/>
            <person name="Mata R."/>
            <person name="Mathew T."/>
            <person name="Ngo R."/>
            <person name="Nguyen L."/>
            <person name="Nguyen N."/>
            <person name="Okwuonu G."/>
            <person name="Ongeri F."/>
            <person name="Pham C."/>
            <person name="Simmons D."/>
            <person name="Wilczek-Boney K."/>
            <person name="Hale W."/>
            <person name="Jakkamsetti A."/>
            <person name="Pham P."/>
            <person name="Ruth R."/>
            <person name="San Lucas F."/>
            <person name="Warren J."/>
            <person name="Zhang J."/>
            <person name="Zhao Z."/>
            <person name="Zhou C."/>
            <person name="Zhu D."/>
            <person name="Lee S."/>
            <person name="Bess C."/>
            <person name="Blankenburg K."/>
            <person name="Forbes L."/>
            <person name="Fu Q."/>
            <person name="Gubbala S."/>
            <person name="Hirani K."/>
            <person name="Jayaseelan J.C."/>
            <person name="Lara F."/>
            <person name="Munidasa M."/>
            <person name="Palculict T."/>
            <person name="Patil S."/>
            <person name="Pu L.-L."/>
            <person name="Saada N."/>
            <person name="Tang L."/>
            <person name="Weissenberger G."/>
            <person name="Zhu Y."/>
            <person name="Hemphill L."/>
            <person name="Shang Y."/>
            <person name="Youmans B."/>
            <person name="Ayvaz T."/>
            <person name="Ross M."/>
            <person name="Santibanez J."/>
            <person name="Aqrawi P."/>
            <person name="Gross S."/>
            <person name="Joshi V."/>
            <person name="Fowler G."/>
            <person name="Nazareth L."/>
            <person name="Reid J."/>
            <person name="Worley K."/>
            <person name="Petrosino J."/>
            <person name="Highlander S."/>
            <person name="Gibbs R."/>
        </authorList>
    </citation>
    <scope>NUCLEOTIDE SEQUENCE [LARGE SCALE GENOMIC DNA]</scope>
    <source>
        <strain evidence="6">DSM 15272</strain>
    </source>
</reference>
<evidence type="ECO:0000256" key="2">
    <source>
        <dbReference type="ARBA" id="ARBA00023004"/>
    </source>
</evidence>
<dbReference type="eggNOG" id="COG3383">
    <property type="taxonomic scope" value="Bacteria"/>
</dbReference>
<dbReference type="CDD" id="cd00508">
    <property type="entry name" value="MopB_CT_Fdh-Nap-like"/>
    <property type="match status" value="1"/>
</dbReference>
<dbReference type="Gene3D" id="3.40.228.10">
    <property type="entry name" value="Dimethylsulfoxide Reductase, domain 2"/>
    <property type="match status" value="1"/>
</dbReference>
<evidence type="ECO:0000313" key="6">
    <source>
        <dbReference type="EMBL" id="EFQ82439.1"/>
    </source>
</evidence>
<dbReference type="Pfam" id="PF00384">
    <property type="entry name" value="Molybdopterin"/>
    <property type="match status" value="1"/>
</dbReference>
<dbReference type="PANTHER" id="PTHR43105">
    <property type="entry name" value="RESPIRATORY NITRATE REDUCTASE"/>
    <property type="match status" value="1"/>
</dbReference>
<dbReference type="Pfam" id="PF01568">
    <property type="entry name" value="Molydop_binding"/>
    <property type="match status" value="1"/>
</dbReference>
<dbReference type="STRING" id="585531.HMPREF0063_12421"/>
<dbReference type="PANTHER" id="PTHR43105:SF10">
    <property type="entry name" value="NADH-QUINONE OXIDOREDUCTASE SUBUNIT G"/>
    <property type="match status" value="1"/>
</dbReference>
<name>E2SEG2_9ACTN</name>
<dbReference type="GO" id="GO:0043546">
    <property type="term" value="F:molybdopterin cofactor binding"/>
    <property type="evidence" value="ECO:0007669"/>
    <property type="project" value="InterPro"/>
</dbReference>
<dbReference type="SUPFAM" id="SSF50692">
    <property type="entry name" value="ADC-like"/>
    <property type="match status" value="1"/>
</dbReference>
<evidence type="ECO:0000256" key="1">
    <source>
        <dbReference type="ARBA" id="ARBA00022723"/>
    </source>
</evidence>
<keyword evidence="2" id="KW-0408">Iron</keyword>
<dbReference type="Gene3D" id="2.20.25.90">
    <property type="entry name" value="ADC-like domains"/>
    <property type="match status" value="1"/>
</dbReference>
<keyword evidence="1" id="KW-0479">Metal-binding</keyword>
<evidence type="ECO:0000256" key="3">
    <source>
        <dbReference type="ARBA" id="ARBA00023014"/>
    </source>
</evidence>
<protein>
    <submittedName>
        <fullName evidence="6">Molybdopterin oxidoreductase</fullName>
    </submittedName>
</protein>
<evidence type="ECO:0000259" key="5">
    <source>
        <dbReference type="Pfam" id="PF01568"/>
    </source>
</evidence>
<dbReference type="GO" id="GO:0003954">
    <property type="term" value="F:NADH dehydrogenase activity"/>
    <property type="evidence" value="ECO:0007669"/>
    <property type="project" value="TreeGrafter"/>
</dbReference>
<dbReference type="OrthoDB" id="7376058at2"/>
<dbReference type="RefSeq" id="WP_007077513.1">
    <property type="nucleotide sequence ID" value="NZ_CM001024.1"/>
</dbReference>
<feature type="domain" description="Molybdopterin dinucleotide-binding" evidence="5">
    <location>
        <begin position="583"/>
        <end position="689"/>
    </location>
</feature>
<dbReference type="Proteomes" id="UP000003111">
    <property type="component" value="Unassembled WGS sequence"/>
</dbReference>
<accession>E2SEG2</accession>
<dbReference type="Gene3D" id="3.40.50.740">
    <property type="match status" value="1"/>
</dbReference>
<dbReference type="InterPro" id="IPR050123">
    <property type="entry name" value="Prok_molybdopt-oxidoreductase"/>
</dbReference>
<evidence type="ECO:0000313" key="7">
    <source>
        <dbReference type="Proteomes" id="UP000003111"/>
    </source>
</evidence>
<dbReference type="InterPro" id="IPR009010">
    <property type="entry name" value="Asp_de-COase-like_dom_sf"/>
</dbReference>
<feature type="domain" description="Molybdopterin oxidoreductase" evidence="4">
    <location>
        <begin position="55"/>
        <end position="491"/>
    </location>
</feature>
<dbReference type="Gene3D" id="2.40.40.20">
    <property type="match status" value="1"/>
</dbReference>
<dbReference type="AlphaFoldDB" id="E2SEG2"/>
<dbReference type="HOGENOM" id="CLU_000422_13_4_11"/>
<evidence type="ECO:0000259" key="4">
    <source>
        <dbReference type="Pfam" id="PF00384"/>
    </source>
</evidence>
<dbReference type="InterPro" id="IPR006657">
    <property type="entry name" value="MoPterin_dinucl-bd_dom"/>
</dbReference>
<dbReference type="GO" id="GO:0016020">
    <property type="term" value="C:membrane"/>
    <property type="evidence" value="ECO:0007669"/>
    <property type="project" value="TreeGrafter"/>
</dbReference>